<dbReference type="Proteomes" id="UP000638043">
    <property type="component" value="Unassembled WGS sequence"/>
</dbReference>
<reference evidence="3" key="1">
    <citation type="journal article" date="2019" name="Int. J. Syst. Evol. Microbiol.">
        <title>The Global Catalogue of Microorganisms (GCM) 10K type strain sequencing project: providing services to taxonomists for standard genome sequencing and annotation.</title>
        <authorList>
            <consortium name="The Broad Institute Genomics Platform"/>
            <consortium name="The Broad Institute Genome Sequencing Center for Infectious Disease"/>
            <person name="Wu L."/>
            <person name="Ma J."/>
        </authorList>
    </citation>
    <scope>NUCLEOTIDE SEQUENCE [LARGE SCALE GENOMIC DNA]</scope>
    <source>
        <strain evidence="3">CGMCC 4.7181</strain>
    </source>
</reference>
<accession>A0ABQ2N3G7</accession>
<name>A0ABQ2N3G7_9MICO</name>
<dbReference type="Pfam" id="PF07364">
    <property type="entry name" value="DUF1485"/>
    <property type="match status" value="1"/>
</dbReference>
<dbReference type="InterPro" id="IPR015995">
    <property type="entry name" value="MlrC_N"/>
</dbReference>
<evidence type="ECO:0000313" key="3">
    <source>
        <dbReference type="Proteomes" id="UP000638043"/>
    </source>
</evidence>
<evidence type="ECO:0000313" key="2">
    <source>
        <dbReference type="EMBL" id="GGO67116.1"/>
    </source>
</evidence>
<organism evidence="2 3">
    <name type="scientific">Microbacterium nanhaiense</name>
    <dbReference type="NCBI Taxonomy" id="1301026"/>
    <lineage>
        <taxon>Bacteria</taxon>
        <taxon>Bacillati</taxon>
        <taxon>Actinomycetota</taxon>
        <taxon>Actinomycetes</taxon>
        <taxon>Micrococcales</taxon>
        <taxon>Microbacteriaceae</taxon>
        <taxon>Microbacterium</taxon>
    </lineage>
</organism>
<dbReference type="EMBL" id="BMMQ01000012">
    <property type="protein sequence ID" value="GGO67116.1"/>
    <property type="molecule type" value="Genomic_DNA"/>
</dbReference>
<protein>
    <recommendedName>
        <fullName evidence="1">Microcystin LR degradation protein MlrC N-terminal domain-containing protein</fullName>
    </recommendedName>
</protein>
<feature type="domain" description="Microcystin LR degradation protein MlrC N-terminal" evidence="1">
    <location>
        <begin position="15"/>
        <end position="120"/>
    </location>
</feature>
<keyword evidence="3" id="KW-1185">Reference proteome</keyword>
<comment type="caution">
    <text evidence="2">The sequence shown here is derived from an EMBL/GenBank/DDBJ whole genome shotgun (WGS) entry which is preliminary data.</text>
</comment>
<gene>
    <name evidence="2" type="ORF">GCM10010910_28160</name>
</gene>
<sequence>MPQWSMRNPNRECPRIAVVGIAIESSAYAAHRAGHRDFRVRRGADVLDAYLFLADGEPTRAAADWVGVLTARSIPGGRVRADIYRELHDEIVAGLAALLDDGGVDGILCDIHGAMSAEGM</sequence>
<evidence type="ECO:0000259" key="1">
    <source>
        <dbReference type="Pfam" id="PF07364"/>
    </source>
</evidence>
<proteinExistence type="predicted"/>